<name>A0A090IBK4_9GAMM</name>
<sequence length="267" mass="30026">MLYRKKLIGFTLLEMIVSIVLLAVVGLSLSAIIQHSMTIYTDTTTREELLLQGRFVTDRMHKEIRDAVPNSVQVNATSRCIEWLPITNTAVYEALPLAPEKSNTMSVLPEHGFVKSERVVIMPINAQDLLDDIPSNGLDRVAEIKNNIDFTPGPLATTIDIEFTQNTSFTANSPAHRLFAYKTPVAYCLENNQLYRYSDYPLTRNSLAPADLTAGTRELMAEKIKSLQFDIEQASLVRNGLVKLQFIFTDNNEEVRLDHDVLIVNTP</sequence>
<proteinExistence type="predicted"/>
<keyword evidence="1" id="KW-0472">Membrane</keyword>
<gene>
    <name evidence="2" type="primary">mshO</name>
    <name evidence="2" type="ORF">AWOD_II_0173</name>
</gene>
<reference evidence="3" key="1">
    <citation type="submission" date="2014-09" db="EMBL/GenBank/DDBJ databases">
        <authorList>
            <person name="Hjerde E."/>
        </authorList>
    </citation>
    <scope>NUCLEOTIDE SEQUENCE [LARGE SCALE GENOMIC DNA]</scope>
    <source>
        <strain evidence="3">06/09/139</strain>
    </source>
</reference>
<dbReference type="AlphaFoldDB" id="A0A090IBK4"/>
<dbReference type="OrthoDB" id="9788802at2"/>
<dbReference type="InterPro" id="IPR012902">
    <property type="entry name" value="N_methyl_site"/>
</dbReference>
<evidence type="ECO:0000313" key="3">
    <source>
        <dbReference type="Proteomes" id="UP000032427"/>
    </source>
</evidence>
<keyword evidence="1" id="KW-1133">Transmembrane helix</keyword>
<dbReference type="HOGENOM" id="CLU_080973_1_0_6"/>
<dbReference type="PATRIC" id="fig|80852.17.peg.2919"/>
<accession>A0A090IBK4</accession>
<evidence type="ECO:0000256" key="1">
    <source>
        <dbReference type="SAM" id="Phobius"/>
    </source>
</evidence>
<evidence type="ECO:0000313" key="2">
    <source>
        <dbReference type="EMBL" id="CED56824.1"/>
    </source>
</evidence>
<feature type="transmembrane region" description="Helical" evidence="1">
    <location>
        <begin position="12"/>
        <end position="33"/>
    </location>
</feature>
<dbReference type="EMBL" id="LN554847">
    <property type="protein sequence ID" value="CED56824.1"/>
    <property type="molecule type" value="Genomic_DNA"/>
</dbReference>
<protein>
    <submittedName>
        <fullName evidence="2">MSHA biogenesis protein MshO</fullName>
    </submittedName>
</protein>
<keyword evidence="3" id="KW-1185">Reference proteome</keyword>
<keyword evidence="1" id="KW-0812">Transmembrane</keyword>
<dbReference type="KEGG" id="awd:AWOD_II_0173"/>
<dbReference type="Proteomes" id="UP000032427">
    <property type="component" value="Chromosome 2"/>
</dbReference>
<organism evidence="2 3">
    <name type="scientific">Aliivibrio wodanis</name>
    <dbReference type="NCBI Taxonomy" id="80852"/>
    <lineage>
        <taxon>Bacteria</taxon>
        <taxon>Pseudomonadati</taxon>
        <taxon>Pseudomonadota</taxon>
        <taxon>Gammaproteobacteria</taxon>
        <taxon>Vibrionales</taxon>
        <taxon>Vibrionaceae</taxon>
        <taxon>Aliivibrio</taxon>
    </lineage>
</organism>
<dbReference type="GeneID" id="28542417"/>
<dbReference type="STRING" id="80852.AWOD_II_0173"/>
<dbReference type="NCBIfam" id="TIGR02532">
    <property type="entry name" value="IV_pilin_GFxxxE"/>
    <property type="match status" value="1"/>
</dbReference>
<dbReference type="Pfam" id="PF07963">
    <property type="entry name" value="N_methyl"/>
    <property type="match status" value="1"/>
</dbReference>